<dbReference type="Gene3D" id="3.10.450.590">
    <property type="match status" value="1"/>
</dbReference>
<accession>A0ABN0DPN1</accession>
<feature type="signal peptide" evidence="1">
    <location>
        <begin position="1"/>
        <end position="21"/>
    </location>
</feature>
<evidence type="ECO:0000313" key="3">
    <source>
        <dbReference type="Proteomes" id="UP000003175"/>
    </source>
</evidence>
<protein>
    <recommendedName>
        <fullName evidence="4">DUF3887 domain-containing protein</fullName>
    </recommendedName>
</protein>
<keyword evidence="3" id="KW-1185">Reference proteome</keyword>
<proteinExistence type="predicted"/>
<dbReference type="EMBL" id="ADGH01000012">
    <property type="protein sequence ID" value="EHG24533.1"/>
    <property type="molecule type" value="Genomic_DNA"/>
</dbReference>
<keyword evidence="1" id="KW-0732">Signal</keyword>
<name>A0ABN0DPN1_9FIRM</name>
<organism evidence="2 3">
    <name type="scientific">Selenomonas noxia F0398</name>
    <dbReference type="NCBI Taxonomy" id="702437"/>
    <lineage>
        <taxon>Bacteria</taxon>
        <taxon>Bacillati</taxon>
        <taxon>Bacillota</taxon>
        <taxon>Negativicutes</taxon>
        <taxon>Selenomonadales</taxon>
        <taxon>Selenomonadaceae</taxon>
        <taxon>Selenomonas</taxon>
    </lineage>
</organism>
<sequence length="151" mass="16660">MKIRTLSRIVAAAFIAGGAYAAAPAAYAEDAPQPAAEQPAQAKSPFDEKVLEQHVMATIERFEKDDATGLQAEAADNLRPQLTAETIKATKEEFGPKWGARVSRGLPHLTTRQENGAWYAIYEMAIGYKETVVIYHLVYDEKMNLVMLFVS</sequence>
<reference evidence="2 3" key="1">
    <citation type="submission" date="2011-08" db="EMBL/GenBank/DDBJ databases">
        <title>The Genome Sequence of Selenomonas noxia F0398.</title>
        <authorList>
            <consortium name="The Broad Institute Genome Sequencing Platform"/>
            <person name="Earl A."/>
            <person name="Ward D."/>
            <person name="Feldgarden M."/>
            <person name="Gevers D."/>
            <person name="Izard J."/>
            <person name="Ganesan A."/>
            <person name="Blanton J.M."/>
            <person name="Baranova O.V."/>
            <person name="Tanner A.C."/>
            <person name="Dewhirst F.E."/>
            <person name="Young S.K."/>
            <person name="Zeng Q."/>
            <person name="Gargeya S."/>
            <person name="Fitzgerald M."/>
            <person name="Haas B."/>
            <person name="Abouelleil A."/>
            <person name="Alvarado L."/>
            <person name="Arachchi H.M."/>
            <person name="Berlin A."/>
            <person name="Brown A."/>
            <person name="Chapman S.B."/>
            <person name="Chen Z."/>
            <person name="Dunbar C."/>
            <person name="Freedman E."/>
            <person name="Gearin G."/>
            <person name="Gellesch M."/>
            <person name="Goldberg J."/>
            <person name="Griggs A."/>
            <person name="Gujja S."/>
            <person name="Heiman D."/>
            <person name="Howarth C."/>
            <person name="Larson L."/>
            <person name="Lui A."/>
            <person name="MacDonald P.J.P."/>
            <person name="Montmayeur A."/>
            <person name="Murphy C."/>
            <person name="Neiman D."/>
            <person name="Pearson M."/>
            <person name="Priest M."/>
            <person name="Roberts A."/>
            <person name="Saif S."/>
            <person name="Shea T."/>
            <person name="Shenoy N."/>
            <person name="Sisk P."/>
            <person name="Stolte C."/>
            <person name="Sykes S."/>
            <person name="Wortman J."/>
            <person name="Nusbaum C."/>
            <person name="Birren B."/>
        </authorList>
    </citation>
    <scope>NUCLEOTIDE SEQUENCE [LARGE SCALE GENOMIC DNA]</scope>
    <source>
        <strain evidence="2 3">F0398</strain>
    </source>
</reference>
<gene>
    <name evidence="2" type="ORF">HMPREF9432_01383</name>
</gene>
<evidence type="ECO:0008006" key="4">
    <source>
        <dbReference type="Google" id="ProtNLM"/>
    </source>
</evidence>
<evidence type="ECO:0000256" key="1">
    <source>
        <dbReference type="SAM" id="SignalP"/>
    </source>
</evidence>
<evidence type="ECO:0000313" key="2">
    <source>
        <dbReference type="EMBL" id="EHG24533.1"/>
    </source>
</evidence>
<comment type="caution">
    <text evidence="2">The sequence shown here is derived from an EMBL/GenBank/DDBJ whole genome shotgun (WGS) entry which is preliminary data.</text>
</comment>
<dbReference type="RefSeq" id="WP_006696637.1">
    <property type="nucleotide sequence ID" value="NZ_JH376859.1"/>
</dbReference>
<dbReference type="Proteomes" id="UP000003175">
    <property type="component" value="Unassembled WGS sequence"/>
</dbReference>
<feature type="chain" id="PRO_5047200839" description="DUF3887 domain-containing protein" evidence="1">
    <location>
        <begin position="22"/>
        <end position="151"/>
    </location>
</feature>